<evidence type="ECO:0000313" key="1">
    <source>
        <dbReference type="EMBL" id="ETI55942.1"/>
    </source>
</evidence>
<name>V9FZY8_PHYNI</name>
<dbReference type="AlphaFoldDB" id="V9FZY8"/>
<dbReference type="CDD" id="cd14686">
    <property type="entry name" value="bZIP"/>
    <property type="match status" value="1"/>
</dbReference>
<comment type="caution">
    <text evidence="1">The sequence shown here is derived from an EMBL/GenBank/DDBJ whole genome shotgun (WGS) entry which is preliminary data.</text>
</comment>
<sequence>MTNQINQCLFSANGEFNVGLDEKAKNAINERQQKLKKHRVQMVEFRLKKKEEFDRMRSECKRLECVLQQGIAELKNELSHGTTDFGDHRLVRAVVDLVAENEKLRKQNAVLIIDIKRHEVFQKKLAAVDETLSSEESLLRHDEERTLPDRVSAFCYQPLSLEEVNATPNPLDNSFTASLPPVSFVGAIFGWDVFRQQRNSMLSSRTQFIKRVHCSIATAVRVSCEQGDSLRPLITTPVEWCFSHRCKIPTQVLQEFGPRCKVIGHEIPGPTSYCYSFLERVAQWVLPDGRKKVGISMIVINSTSNQQGNIQINSAKWIKDGWALVTVTEAGDNMVDIVCDQWAPCESNLHADYLVVQWAQFIQRWEQSVSPSRLLTQ</sequence>
<dbReference type="HOGENOM" id="CLU_047340_0_0_1"/>
<dbReference type="OrthoDB" id="127910at2759"/>
<reference evidence="1 2" key="1">
    <citation type="submission" date="2013-11" db="EMBL/GenBank/DDBJ databases">
        <title>The Genome Sequence of Phytophthora parasitica P1569.</title>
        <authorList>
            <consortium name="The Broad Institute Genomics Platform"/>
            <person name="Russ C."/>
            <person name="Tyler B."/>
            <person name="Panabieres F."/>
            <person name="Shan W."/>
            <person name="Tripathy S."/>
            <person name="Grunwald N."/>
            <person name="Machado M."/>
            <person name="Johnson C.S."/>
            <person name="Arredondo F."/>
            <person name="Hong C."/>
            <person name="Coffey M."/>
            <person name="Young S.K."/>
            <person name="Zeng Q."/>
            <person name="Gargeya S."/>
            <person name="Fitzgerald M."/>
            <person name="Abouelleil A."/>
            <person name="Alvarado L."/>
            <person name="Chapman S.B."/>
            <person name="Gainer-Dewar J."/>
            <person name="Goldberg J."/>
            <person name="Griggs A."/>
            <person name="Gujja S."/>
            <person name="Hansen M."/>
            <person name="Howarth C."/>
            <person name="Imamovic A."/>
            <person name="Ireland A."/>
            <person name="Larimer J."/>
            <person name="McCowan C."/>
            <person name="Murphy C."/>
            <person name="Pearson M."/>
            <person name="Poon T.W."/>
            <person name="Priest M."/>
            <person name="Roberts A."/>
            <person name="Saif S."/>
            <person name="Shea T."/>
            <person name="Sykes S."/>
            <person name="Wortman J."/>
            <person name="Nusbaum C."/>
            <person name="Birren B."/>
        </authorList>
    </citation>
    <scope>NUCLEOTIDE SEQUENCE [LARGE SCALE GENOMIC DNA]</scope>
    <source>
        <strain evidence="1 2">P1569</strain>
    </source>
</reference>
<dbReference type="EMBL" id="ANIZ01000227">
    <property type="protein sequence ID" value="ETI55942.1"/>
    <property type="molecule type" value="Genomic_DNA"/>
</dbReference>
<dbReference type="Proteomes" id="UP000018721">
    <property type="component" value="Unassembled WGS sequence"/>
</dbReference>
<evidence type="ECO:0000313" key="2">
    <source>
        <dbReference type="Proteomes" id="UP000018721"/>
    </source>
</evidence>
<proteinExistence type="predicted"/>
<evidence type="ECO:0008006" key="3">
    <source>
        <dbReference type="Google" id="ProtNLM"/>
    </source>
</evidence>
<protein>
    <recommendedName>
        <fullName evidence="3">BZIP domain-containing protein</fullName>
    </recommendedName>
</protein>
<keyword evidence="2" id="KW-1185">Reference proteome</keyword>
<accession>V9FZY8</accession>
<organism evidence="1 2">
    <name type="scientific">Phytophthora nicotianae P1569</name>
    <dbReference type="NCBI Taxonomy" id="1317065"/>
    <lineage>
        <taxon>Eukaryota</taxon>
        <taxon>Sar</taxon>
        <taxon>Stramenopiles</taxon>
        <taxon>Oomycota</taxon>
        <taxon>Peronosporomycetes</taxon>
        <taxon>Peronosporales</taxon>
        <taxon>Peronosporaceae</taxon>
        <taxon>Phytophthora</taxon>
    </lineage>
</organism>
<dbReference type="eggNOG" id="ENOG502SKKM">
    <property type="taxonomic scope" value="Eukaryota"/>
</dbReference>
<gene>
    <name evidence="1" type="ORF">F443_01429</name>
</gene>